<sequence length="362" mass="40291">MQIGMFQTPFLRPERTPKQVFEWAVRQAVHADKIGFSEYWIGEHGTLNWEGIPSPELVIAAAAAQTENIKFGPLAHLLPYHHPATLAVQTAWLSQVLEGRYMLGVATGAYPTDAALRGITDMSKNHAMMLEAIDIMEKVWKAEPFQLEGEFWNAGFPENNPKKPLRDVRPWGGKMQMAMTGLSAPSPSIAFAGTHGFIPASVYAGNDFLRSHFETYREKMQEAGRESDRSMHRVVRDVIVADTDAEARKLAIDGGIGLAWREYIKPTYERFGVLPGLLHDASMDPADVDAEYLAEHVWITGSPETVRQKLEAWCDELGGPFGTLLIYSHDYIDAPQAWERSMELLVKEVAPKIGQVSQSAAA</sequence>
<dbReference type="GO" id="GO:0004497">
    <property type="term" value="F:monooxygenase activity"/>
    <property type="evidence" value="ECO:0007669"/>
    <property type="project" value="UniProtKB-KW"/>
</dbReference>
<dbReference type="InterPro" id="IPR011251">
    <property type="entry name" value="Luciferase-like_dom"/>
</dbReference>
<comment type="similarity">
    <text evidence="1">Belongs to the bacterial luciferase oxidoreductase family.</text>
</comment>
<evidence type="ECO:0000256" key="4">
    <source>
        <dbReference type="ARBA" id="ARBA00023033"/>
    </source>
</evidence>
<dbReference type="Gene3D" id="3.20.20.30">
    <property type="entry name" value="Luciferase-like domain"/>
    <property type="match status" value="1"/>
</dbReference>
<evidence type="ECO:0000256" key="2">
    <source>
        <dbReference type="ARBA" id="ARBA00022630"/>
    </source>
</evidence>
<dbReference type="InterPro" id="IPR036661">
    <property type="entry name" value="Luciferase-like_sf"/>
</dbReference>
<keyword evidence="3" id="KW-0560">Oxidoreductase</keyword>
<organism evidence="6 7">
    <name type="scientific">Sphingobium yanoikuyae</name>
    <name type="common">Sphingomonas yanoikuyae</name>
    <dbReference type="NCBI Taxonomy" id="13690"/>
    <lineage>
        <taxon>Bacteria</taxon>
        <taxon>Pseudomonadati</taxon>
        <taxon>Pseudomonadota</taxon>
        <taxon>Alphaproteobacteria</taxon>
        <taxon>Sphingomonadales</taxon>
        <taxon>Sphingomonadaceae</taxon>
        <taxon>Sphingobium</taxon>
    </lineage>
</organism>
<proteinExistence type="inferred from homology"/>
<accession>A0A084ESV8</accession>
<dbReference type="GO" id="GO:0005829">
    <property type="term" value="C:cytosol"/>
    <property type="evidence" value="ECO:0007669"/>
    <property type="project" value="TreeGrafter"/>
</dbReference>
<dbReference type="Proteomes" id="UP000028534">
    <property type="component" value="Unassembled WGS sequence"/>
</dbReference>
<dbReference type="RefSeq" id="WP_037516575.1">
    <property type="nucleotide sequence ID" value="NZ_JGVR01000002.1"/>
</dbReference>
<protein>
    <submittedName>
        <fullName evidence="6">Putative monooxygenase</fullName>
    </submittedName>
</protein>
<keyword evidence="2" id="KW-0285">Flavoprotein</keyword>
<dbReference type="Pfam" id="PF00296">
    <property type="entry name" value="Bac_luciferase"/>
    <property type="match status" value="1"/>
</dbReference>
<gene>
    <name evidence="6" type="ORF">CP98_00499</name>
</gene>
<dbReference type="eggNOG" id="COG2141">
    <property type="taxonomic scope" value="Bacteria"/>
</dbReference>
<dbReference type="GO" id="GO:0016705">
    <property type="term" value="F:oxidoreductase activity, acting on paired donors, with incorporation or reduction of molecular oxygen"/>
    <property type="evidence" value="ECO:0007669"/>
    <property type="project" value="InterPro"/>
</dbReference>
<evidence type="ECO:0000313" key="6">
    <source>
        <dbReference type="EMBL" id="KEZ21050.1"/>
    </source>
</evidence>
<reference evidence="6 7" key="1">
    <citation type="submission" date="2014-03" db="EMBL/GenBank/DDBJ databases">
        <title>Genome sequence of Sphingobium yanoikuyae B1.</title>
        <authorList>
            <person name="Gan H.M."/>
            <person name="Gan H.Y."/>
            <person name="Savka M.A."/>
        </authorList>
    </citation>
    <scope>NUCLEOTIDE SEQUENCE [LARGE SCALE GENOMIC DNA]</scope>
    <source>
        <strain evidence="6 7">B1</strain>
    </source>
</reference>
<evidence type="ECO:0000259" key="5">
    <source>
        <dbReference type="Pfam" id="PF00296"/>
    </source>
</evidence>
<evidence type="ECO:0000256" key="1">
    <source>
        <dbReference type="ARBA" id="ARBA00010426"/>
    </source>
</evidence>
<dbReference type="InterPro" id="IPR050766">
    <property type="entry name" value="Bact_Lucif_Oxidored"/>
</dbReference>
<comment type="caution">
    <text evidence="6">The sequence shown here is derived from an EMBL/GenBank/DDBJ whole genome shotgun (WGS) entry which is preliminary data.</text>
</comment>
<dbReference type="PANTHER" id="PTHR30137">
    <property type="entry name" value="LUCIFERASE-LIKE MONOOXYGENASE"/>
    <property type="match status" value="1"/>
</dbReference>
<name>A0A084ESV8_SPHYA</name>
<keyword evidence="4 6" id="KW-0503">Monooxygenase</keyword>
<dbReference type="EMBL" id="JGVR01000002">
    <property type="protein sequence ID" value="KEZ21050.1"/>
    <property type="molecule type" value="Genomic_DNA"/>
</dbReference>
<feature type="domain" description="Luciferase-like" evidence="5">
    <location>
        <begin position="1"/>
        <end position="313"/>
    </location>
</feature>
<dbReference type="AlphaFoldDB" id="A0A084ESV8"/>
<evidence type="ECO:0000256" key="3">
    <source>
        <dbReference type="ARBA" id="ARBA00023002"/>
    </source>
</evidence>
<evidence type="ECO:0000313" key="7">
    <source>
        <dbReference type="Proteomes" id="UP000028534"/>
    </source>
</evidence>
<dbReference type="PANTHER" id="PTHR30137:SF16">
    <property type="entry name" value="BLL0895 PROTEIN"/>
    <property type="match status" value="1"/>
</dbReference>
<dbReference type="SUPFAM" id="SSF51679">
    <property type="entry name" value="Bacterial luciferase-like"/>
    <property type="match status" value="1"/>
</dbReference>
<dbReference type="PATRIC" id="fig|13690.10.peg.517"/>